<comment type="caution">
    <text evidence="1">The sequence shown here is derived from an EMBL/GenBank/DDBJ whole genome shotgun (WGS) entry which is preliminary data.</text>
</comment>
<evidence type="ECO:0000313" key="1">
    <source>
        <dbReference type="EMBL" id="TYT73975.1"/>
    </source>
</evidence>
<dbReference type="EMBL" id="VDMB01000017">
    <property type="protein sequence ID" value="TYT73975.1"/>
    <property type="molecule type" value="Genomic_DNA"/>
</dbReference>
<dbReference type="Pfam" id="PF10707">
    <property type="entry name" value="YrbL-PhoP_reg"/>
    <property type="match status" value="1"/>
</dbReference>
<evidence type="ECO:0000313" key="2">
    <source>
        <dbReference type="Proteomes" id="UP000321899"/>
    </source>
</evidence>
<evidence type="ECO:0008006" key="3">
    <source>
        <dbReference type="Google" id="ProtNLM"/>
    </source>
</evidence>
<protein>
    <recommendedName>
        <fullName evidence="3">PhoP regulatory network protein YrbL</fullName>
    </recommendedName>
</protein>
<dbReference type="InterPro" id="IPR019647">
    <property type="entry name" value="PhoP_reg_network_YrbL"/>
</dbReference>
<name>A0A5S5MEB9_9BACT</name>
<gene>
    <name evidence="1" type="ORF">FIM25_12500</name>
</gene>
<dbReference type="AlphaFoldDB" id="A0A5S5MEB9"/>
<keyword evidence="2" id="KW-1185">Reference proteome</keyword>
<proteinExistence type="predicted"/>
<sequence length="224" mass="25777">MEGPESGKRNTRAGIFSFGRRCKAKEAGMTLIDPELHIGSGRMRDCYIHPDRPDRIIKIQRADCPEHLDPKRAEWNHWQDIRDRHGELPMISACCGMVETSLGQGLVMACIRDADGSLSSPLSSVFEEPEAWDLSEVRLKVELFLAFIVWRNIRLFDLNPGNILLRKDEQQTVRPVAIDLKGPFDNHETLPISSWFPWFSRRKLIRRSKRLLDLIDEKAFKKAA</sequence>
<reference evidence="1 2" key="1">
    <citation type="submission" date="2019-06" db="EMBL/GenBank/DDBJ databases">
        <title>Desulfobotulus mexicanus sp. nov., a novel sulfate-reducing bacterium isolated from the sediment of an alkaline crater lake in Mexico.</title>
        <authorList>
            <person name="Hirschler-Rea A."/>
        </authorList>
    </citation>
    <scope>NUCLEOTIDE SEQUENCE [LARGE SCALE GENOMIC DNA]</scope>
    <source>
        <strain evidence="1 2">PAR22N</strain>
    </source>
</reference>
<dbReference type="OrthoDB" id="5421848at2"/>
<organism evidence="1 2">
    <name type="scientific">Desulfobotulus mexicanus</name>
    <dbReference type="NCBI Taxonomy" id="2586642"/>
    <lineage>
        <taxon>Bacteria</taxon>
        <taxon>Pseudomonadati</taxon>
        <taxon>Thermodesulfobacteriota</taxon>
        <taxon>Desulfobacteria</taxon>
        <taxon>Desulfobacterales</taxon>
        <taxon>Desulfobacteraceae</taxon>
        <taxon>Desulfobotulus</taxon>
    </lineage>
</organism>
<accession>A0A5S5MEB9</accession>
<dbReference type="Proteomes" id="UP000321899">
    <property type="component" value="Unassembled WGS sequence"/>
</dbReference>